<dbReference type="PANTHER" id="PTHR42850:SF4">
    <property type="entry name" value="ZINC-DEPENDENT ENDOPOLYPHOSPHATASE"/>
    <property type="match status" value="1"/>
</dbReference>
<dbReference type="PANTHER" id="PTHR42850">
    <property type="entry name" value="METALLOPHOSPHOESTERASE"/>
    <property type="match status" value="1"/>
</dbReference>
<name>A0A9D2PPR3_9FIRM</name>
<dbReference type="GO" id="GO:0016791">
    <property type="term" value="F:phosphatase activity"/>
    <property type="evidence" value="ECO:0007669"/>
    <property type="project" value="TreeGrafter"/>
</dbReference>
<gene>
    <name evidence="2" type="ORF">H9753_12320</name>
</gene>
<dbReference type="Gene3D" id="3.60.21.10">
    <property type="match status" value="1"/>
</dbReference>
<evidence type="ECO:0000259" key="1">
    <source>
        <dbReference type="Pfam" id="PF00149"/>
    </source>
</evidence>
<reference evidence="2" key="2">
    <citation type="submission" date="2021-04" db="EMBL/GenBank/DDBJ databases">
        <authorList>
            <person name="Gilroy R."/>
        </authorList>
    </citation>
    <scope>NUCLEOTIDE SEQUENCE</scope>
    <source>
        <strain evidence="2">ChiBcec2-3848</strain>
    </source>
</reference>
<dbReference type="GO" id="GO:0110154">
    <property type="term" value="P:RNA decapping"/>
    <property type="evidence" value="ECO:0007669"/>
    <property type="project" value="TreeGrafter"/>
</dbReference>
<evidence type="ECO:0000313" key="2">
    <source>
        <dbReference type="EMBL" id="HJC64381.1"/>
    </source>
</evidence>
<dbReference type="Pfam" id="PF00149">
    <property type="entry name" value="Metallophos"/>
    <property type="match status" value="1"/>
</dbReference>
<dbReference type="GO" id="GO:0005737">
    <property type="term" value="C:cytoplasm"/>
    <property type="evidence" value="ECO:0007669"/>
    <property type="project" value="TreeGrafter"/>
</dbReference>
<accession>A0A9D2PPR3</accession>
<dbReference type="InterPro" id="IPR029052">
    <property type="entry name" value="Metallo-depent_PP-like"/>
</dbReference>
<dbReference type="InterPro" id="IPR050126">
    <property type="entry name" value="Ap4A_hydrolase"/>
</dbReference>
<reference evidence="2" key="1">
    <citation type="journal article" date="2021" name="PeerJ">
        <title>Extensive microbial diversity within the chicken gut microbiome revealed by metagenomics and culture.</title>
        <authorList>
            <person name="Gilroy R."/>
            <person name="Ravi A."/>
            <person name="Getino M."/>
            <person name="Pursley I."/>
            <person name="Horton D.L."/>
            <person name="Alikhan N.F."/>
            <person name="Baker D."/>
            <person name="Gharbi K."/>
            <person name="Hall N."/>
            <person name="Watson M."/>
            <person name="Adriaenssens E.M."/>
            <person name="Foster-Nyarko E."/>
            <person name="Jarju S."/>
            <person name="Secka A."/>
            <person name="Antonio M."/>
            <person name="Oren A."/>
            <person name="Chaudhuri R.R."/>
            <person name="La Ragione R."/>
            <person name="Hildebrand F."/>
            <person name="Pallen M.J."/>
        </authorList>
    </citation>
    <scope>NUCLEOTIDE SEQUENCE</scope>
    <source>
        <strain evidence="2">ChiBcec2-3848</strain>
    </source>
</reference>
<dbReference type="EMBL" id="DWVZ01000164">
    <property type="protein sequence ID" value="HJC64381.1"/>
    <property type="molecule type" value="Genomic_DNA"/>
</dbReference>
<comment type="caution">
    <text evidence="2">The sequence shown here is derived from an EMBL/GenBank/DDBJ whole genome shotgun (WGS) entry which is preliminary data.</text>
</comment>
<dbReference type="SUPFAM" id="SSF56300">
    <property type="entry name" value="Metallo-dependent phosphatases"/>
    <property type="match status" value="1"/>
</dbReference>
<organism evidence="2 3">
    <name type="scientific">Candidatus Blautia merdavium</name>
    <dbReference type="NCBI Taxonomy" id="2838494"/>
    <lineage>
        <taxon>Bacteria</taxon>
        <taxon>Bacillati</taxon>
        <taxon>Bacillota</taxon>
        <taxon>Clostridia</taxon>
        <taxon>Lachnospirales</taxon>
        <taxon>Lachnospiraceae</taxon>
        <taxon>Blautia</taxon>
    </lineage>
</organism>
<proteinExistence type="predicted"/>
<dbReference type="Proteomes" id="UP000823886">
    <property type="component" value="Unassembled WGS sequence"/>
</dbReference>
<evidence type="ECO:0000313" key="3">
    <source>
        <dbReference type="Proteomes" id="UP000823886"/>
    </source>
</evidence>
<protein>
    <submittedName>
        <fullName evidence="2">Metallophosphoesterase</fullName>
    </submittedName>
</protein>
<sequence>MRYLMSDIHGDFENFYKMLVKINFSNYDQLYVLGDVLDKGTENLCLYEFIYHTENIYLLKGNHEYLCERYLSGQITAEMWDSCGGETTRREVSVLSEEKRQALYYSLRELPIYKVLQTGSTQYFLTHSGYHADCCVRDPESGLVDIEASVKKAVSWNQERYLFSDDIHYIPASLRFDKRLIVGHYPTLLLPDFRRAEIYHGTKYTNLDTGNERRDQGGRLACLRLEDGREFYV</sequence>
<feature type="domain" description="Calcineurin-like phosphoesterase" evidence="1">
    <location>
        <begin position="4"/>
        <end position="201"/>
    </location>
</feature>
<dbReference type="GO" id="GO:0008803">
    <property type="term" value="F:bis(5'-nucleosyl)-tetraphosphatase (symmetrical) activity"/>
    <property type="evidence" value="ECO:0007669"/>
    <property type="project" value="TreeGrafter"/>
</dbReference>
<dbReference type="InterPro" id="IPR004843">
    <property type="entry name" value="Calcineurin-like_PHP"/>
</dbReference>
<dbReference type="AlphaFoldDB" id="A0A9D2PPR3"/>